<protein>
    <submittedName>
        <fullName evidence="10">Acyltransferase</fullName>
    </submittedName>
    <submittedName>
        <fullName evidence="9">Putative membrane protein</fullName>
    </submittedName>
</protein>
<feature type="transmembrane region" description="Helical" evidence="7">
    <location>
        <begin position="176"/>
        <end position="197"/>
    </location>
</feature>
<dbReference type="KEGG" id="cku:UL82_07080"/>
<dbReference type="PANTHER" id="PTHR40074:SF2">
    <property type="entry name" value="O-ACETYLTRANSFERASE WECH"/>
    <property type="match status" value="1"/>
</dbReference>
<dbReference type="PANTHER" id="PTHR40074">
    <property type="entry name" value="O-ACETYLTRANSFERASE WECH"/>
    <property type="match status" value="1"/>
</dbReference>
<dbReference type="EMBL" id="CP011312">
    <property type="protein sequence ID" value="AKE41580.1"/>
    <property type="molecule type" value="Genomic_DNA"/>
</dbReference>
<dbReference type="OrthoDB" id="4394033at2"/>
<feature type="transmembrane region" description="Helical" evidence="7">
    <location>
        <begin position="75"/>
        <end position="92"/>
    </location>
</feature>
<feature type="transmembrane region" description="Helical" evidence="7">
    <location>
        <begin position="273"/>
        <end position="291"/>
    </location>
</feature>
<dbReference type="GO" id="GO:0005886">
    <property type="term" value="C:plasma membrane"/>
    <property type="evidence" value="ECO:0007669"/>
    <property type="project" value="UniProtKB-SubCell"/>
</dbReference>
<evidence type="ECO:0000256" key="6">
    <source>
        <dbReference type="ARBA" id="ARBA00023136"/>
    </source>
</evidence>
<evidence type="ECO:0000259" key="8">
    <source>
        <dbReference type="Pfam" id="PF01757"/>
    </source>
</evidence>
<feature type="domain" description="Acyltransferase 3" evidence="8">
    <location>
        <begin position="6"/>
        <end position="326"/>
    </location>
</feature>
<evidence type="ECO:0000256" key="1">
    <source>
        <dbReference type="ARBA" id="ARBA00004651"/>
    </source>
</evidence>
<evidence type="ECO:0000313" key="9">
    <source>
        <dbReference type="EMBL" id="AKE41580.1"/>
    </source>
</evidence>
<comment type="subcellular location">
    <subcellularLocation>
        <location evidence="1">Cell membrane</location>
        <topology evidence="1">Multi-pass membrane protein</topology>
    </subcellularLocation>
</comment>
<dbReference type="RefSeq" id="WP_052735905.1">
    <property type="nucleotide sequence ID" value="NZ_CP011312.1"/>
</dbReference>
<sequence>MNQRMAWPDIARGISIVGVVILHVGLVVPFGWETNIALANEYLIPLRMPIFFMVSGFFSAKILQYRFAELVTRRLWFLLVPYLFWTPFELWFKSLERWYGNGSPMPGRDFYYNNVLLGGSMYWFLHALILFNLILWASQFLAEWLRYVLVLAIIVCAPVIVPVVSEYTGLTFLGKYSIYVPVFLLGAYFKPMIIWFADRALSPGALVFTLLSFLTARDITSWVWPQIHDIRFDILQRCLSALLHLPLAITLAVYVSRLPIVSQFLQKIGQNTLGIYIGHQLVVTATFGFFILHRDQEISWDATSMLYRPTFWVISCIILGLGGGYLFGKLATVPVIGWTLHPPAINRLTSSETSQQLTEASYRLKQT</sequence>
<keyword evidence="5 7" id="KW-1133">Transmembrane helix</keyword>
<evidence type="ECO:0000313" key="11">
    <source>
        <dbReference type="Proteomes" id="UP000033457"/>
    </source>
</evidence>
<dbReference type="InterPro" id="IPR002656">
    <property type="entry name" value="Acyl_transf_3_dom"/>
</dbReference>
<evidence type="ECO:0000256" key="3">
    <source>
        <dbReference type="ARBA" id="ARBA00022475"/>
    </source>
</evidence>
<evidence type="ECO:0000256" key="4">
    <source>
        <dbReference type="ARBA" id="ARBA00022692"/>
    </source>
</evidence>
<organism evidence="9 11">
    <name type="scientific">Corynebacterium kutscheri</name>
    <dbReference type="NCBI Taxonomy" id="35755"/>
    <lineage>
        <taxon>Bacteria</taxon>
        <taxon>Bacillati</taxon>
        <taxon>Actinomycetota</taxon>
        <taxon>Actinomycetes</taxon>
        <taxon>Mycobacteriales</taxon>
        <taxon>Corynebacteriaceae</taxon>
        <taxon>Corynebacterium</taxon>
    </lineage>
</organism>
<keyword evidence="4 7" id="KW-0812">Transmembrane</keyword>
<dbReference type="Pfam" id="PF01757">
    <property type="entry name" value="Acyl_transf_3"/>
    <property type="match status" value="1"/>
</dbReference>
<feature type="transmembrane region" description="Helical" evidence="7">
    <location>
        <begin position="243"/>
        <end position="261"/>
    </location>
</feature>
<proteinExistence type="inferred from homology"/>
<dbReference type="Proteomes" id="UP000271380">
    <property type="component" value="Chromosome"/>
</dbReference>
<dbReference type="GO" id="GO:0016413">
    <property type="term" value="F:O-acetyltransferase activity"/>
    <property type="evidence" value="ECO:0007669"/>
    <property type="project" value="TreeGrafter"/>
</dbReference>
<feature type="transmembrane region" description="Helical" evidence="7">
    <location>
        <begin position="144"/>
        <end position="164"/>
    </location>
</feature>
<gene>
    <name evidence="10" type="ORF">NCTC949_01984</name>
    <name evidence="9" type="ORF">UL82_07080</name>
</gene>
<dbReference type="STRING" id="35755.UL82_07080"/>
<evidence type="ECO:0000313" key="10">
    <source>
        <dbReference type="EMBL" id="VEH08859.1"/>
    </source>
</evidence>
<reference evidence="9 11" key="1">
    <citation type="journal article" date="2015" name="Genome Announc.">
        <title>Complete Genome Sequence of Corynebacterium kutscheri DSM 20755, a Corynebacterial Type Strain with Remarkably Low G+C Content of Chromosomal DNA.</title>
        <authorList>
            <person name="Ruckert C."/>
            <person name="Albersmeier A."/>
            <person name="Winkler A."/>
            <person name="Tauch A."/>
        </authorList>
    </citation>
    <scope>NUCLEOTIDE SEQUENCE [LARGE SCALE GENOMIC DNA]</scope>
    <source>
        <strain evidence="9 11">DSM 20755</strain>
    </source>
</reference>
<feature type="transmembrane region" description="Helical" evidence="7">
    <location>
        <begin position="311"/>
        <end position="328"/>
    </location>
</feature>
<dbReference type="AlphaFoldDB" id="A0A0F6R0Z8"/>
<keyword evidence="10" id="KW-0808">Transferase</keyword>
<evidence type="ECO:0000256" key="5">
    <source>
        <dbReference type="ARBA" id="ARBA00022989"/>
    </source>
</evidence>
<feature type="transmembrane region" description="Helical" evidence="7">
    <location>
        <begin position="44"/>
        <end position="63"/>
    </location>
</feature>
<keyword evidence="10" id="KW-0012">Acyltransferase</keyword>
<keyword evidence="11" id="KW-1185">Reference proteome</keyword>
<feature type="transmembrane region" description="Helical" evidence="7">
    <location>
        <begin position="12"/>
        <end position="32"/>
    </location>
</feature>
<reference evidence="10 12" key="2">
    <citation type="submission" date="2018-12" db="EMBL/GenBank/DDBJ databases">
        <authorList>
            <consortium name="Pathogen Informatics"/>
        </authorList>
    </citation>
    <scope>NUCLEOTIDE SEQUENCE [LARGE SCALE GENOMIC DNA]</scope>
    <source>
        <strain evidence="10 12">NCTC949</strain>
    </source>
</reference>
<dbReference type="Proteomes" id="UP000033457">
    <property type="component" value="Chromosome"/>
</dbReference>
<evidence type="ECO:0000256" key="2">
    <source>
        <dbReference type="ARBA" id="ARBA00007400"/>
    </source>
</evidence>
<dbReference type="GO" id="GO:0009246">
    <property type="term" value="P:enterobacterial common antigen biosynthetic process"/>
    <property type="evidence" value="ECO:0007669"/>
    <property type="project" value="TreeGrafter"/>
</dbReference>
<dbReference type="EMBL" id="LR134377">
    <property type="protein sequence ID" value="VEH08859.1"/>
    <property type="molecule type" value="Genomic_DNA"/>
</dbReference>
<feature type="transmembrane region" description="Helical" evidence="7">
    <location>
        <begin position="112"/>
        <end position="137"/>
    </location>
</feature>
<evidence type="ECO:0000256" key="7">
    <source>
        <dbReference type="SAM" id="Phobius"/>
    </source>
</evidence>
<name>A0A0F6R0Z8_9CORY</name>
<accession>A0A0F6R0Z8</accession>
<keyword evidence="6 7" id="KW-0472">Membrane</keyword>
<dbReference type="HOGENOM" id="CLU_050657_0_0_11"/>
<evidence type="ECO:0000313" key="12">
    <source>
        <dbReference type="Proteomes" id="UP000271380"/>
    </source>
</evidence>
<keyword evidence="3" id="KW-1003">Cell membrane</keyword>
<comment type="similarity">
    <text evidence="2">Belongs to the acyltransferase 3 family.</text>
</comment>